<dbReference type="InterPro" id="IPR037407">
    <property type="entry name" value="MLP_fam"/>
</dbReference>
<dbReference type="AlphaFoldDB" id="A0A2S6ZFS9"/>
<dbReference type="SUPFAM" id="SSF160582">
    <property type="entry name" value="MbtH-like"/>
    <property type="match status" value="1"/>
</dbReference>
<name>A0A2S6ZFS9_9XANT</name>
<organism evidence="2 3">
    <name type="scientific">Xanthomonas theicola</name>
    <dbReference type="NCBI Taxonomy" id="56464"/>
    <lineage>
        <taxon>Bacteria</taxon>
        <taxon>Pseudomonadati</taxon>
        <taxon>Pseudomonadota</taxon>
        <taxon>Gammaproteobacteria</taxon>
        <taxon>Lysobacterales</taxon>
        <taxon>Lysobacteraceae</taxon>
        <taxon>Xanthomonas</taxon>
    </lineage>
</organism>
<evidence type="ECO:0000313" key="3">
    <source>
        <dbReference type="Proteomes" id="UP000239898"/>
    </source>
</evidence>
<dbReference type="GO" id="GO:0005829">
    <property type="term" value="C:cytosol"/>
    <property type="evidence" value="ECO:0007669"/>
    <property type="project" value="TreeGrafter"/>
</dbReference>
<dbReference type="Pfam" id="PF03621">
    <property type="entry name" value="MbtH"/>
    <property type="match status" value="1"/>
</dbReference>
<sequence>MAITPDDTTPYKAVVNHEEQYSVWPLDRNNAPGWRDTGVSGTKAECLAYIERVWIDMRPSSLRQHMQDQGLG</sequence>
<dbReference type="Proteomes" id="UP000239898">
    <property type="component" value="Unassembled WGS sequence"/>
</dbReference>
<evidence type="ECO:0000313" key="2">
    <source>
        <dbReference type="EMBL" id="PPT91138.1"/>
    </source>
</evidence>
<dbReference type="InterPro" id="IPR005153">
    <property type="entry name" value="MbtH-like_dom"/>
</dbReference>
<gene>
    <name evidence="2" type="ORF">XthCFBP4691_09105</name>
</gene>
<proteinExistence type="predicted"/>
<keyword evidence="3" id="KW-1185">Reference proteome</keyword>
<dbReference type="RefSeq" id="WP_128420122.1">
    <property type="nucleotide sequence ID" value="NZ_CP049017.1"/>
</dbReference>
<evidence type="ECO:0000259" key="1">
    <source>
        <dbReference type="SMART" id="SM00923"/>
    </source>
</evidence>
<dbReference type="EMBL" id="MIGX01000034">
    <property type="protein sequence ID" value="PPT91138.1"/>
    <property type="molecule type" value="Genomic_DNA"/>
</dbReference>
<dbReference type="PANTHER" id="PTHR38444">
    <property type="entry name" value="ENTEROBACTIN BIOSYNTHESIS PROTEIN YBDZ"/>
    <property type="match status" value="1"/>
</dbReference>
<dbReference type="OrthoDB" id="7584480at2"/>
<dbReference type="GO" id="GO:0019290">
    <property type="term" value="P:siderophore biosynthetic process"/>
    <property type="evidence" value="ECO:0007669"/>
    <property type="project" value="TreeGrafter"/>
</dbReference>
<feature type="domain" description="MbtH-like" evidence="1">
    <location>
        <begin position="4"/>
        <end position="52"/>
    </location>
</feature>
<protein>
    <submittedName>
        <fullName evidence="2">MbtH family protein</fullName>
    </submittedName>
</protein>
<accession>A0A2S6ZFS9</accession>
<comment type="caution">
    <text evidence="2">The sequence shown here is derived from an EMBL/GenBank/DDBJ whole genome shotgun (WGS) entry which is preliminary data.</text>
</comment>
<dbReference type="PANTHER" id="PTHR38444:SF1">
    <property type="entry name" value="ENTEROBACTIN BIOSYNTHESIS PROTEIN YBDZ"/>
    <property type="match status" value="1"/>
</dbReference>
<dbReference type="InterPro" id="IPR038020">
    <property type="entry name" value="MbtH-like_sf"/>
</dbReference>
<dbReference type="Gene3D" id="3.90.820.10">
    <property type="entry name" value="Structural Genomics, Unknown Function 30-nov-00 1gh9 Mol_id"/>
    <property type="match status" value="1"/>
</dbReference>
<dbReference type="SMART" id="SM00923">
    <property type="entry name" value="MbtH"/>
    <property type="match status" value="1"/>
</dbReference>
<reference evidence="2 3" key="1">
    <citation type="submission" date="2016-08" db="EMBL/GenBank/DDBJ databases">
        <title>Evolution of the type three secretion system and type three effector repertoires in Xanthomonas.</title>
        <authorList>
            <person name="Merda D."/>
            <person name="Briand M."/>
            <person name="Bosis E."/>
            <person name="Rousseau C."/>
            <person name="Portier P."/>
            <person name="Jacques M.-A."/>
            <person name="Fischer-Le Saux M."/>
        </authorList>
    </citation>
    <scope>NUCLEOTIDE SEQUENCE [LARGE SCALE GENOMIC DNA]</scope>
    <source>
        <strain evidence="2 3">CFBP 4691</strain>
    </source>
</reference>